<evidence type="ECO:0000259" key="1">
    <source>
        <dbReference type="Pfam" id="PF07969"/>
    </source>
</evidence>
<accession>A0AAE3KMG0</accession>
<comment type="caution">
    <text evidence="2">The sequence shown here is derived from an EMBL/GenBank/DDBJ whole genome shotgun (WGS) entry which is preliminary data.</text>
</comment>
<dbReference type="SUPFAM" id="SSF51338">
    <property type="entry name" value="Composite domain of metallo-dependent hydrolases"/>
    <property type="match status" value="1"/>
</dbReference>
<gene>
    <name evidence="2" type="ORF">NJ959_13410</name>
</gene>
<dbReference type="PANTHER" id="PTHR22642:SF2">
    <property type="entry name" value="PROTEIN LONG AFTER FAR-RED 3"/>
    <property type="match status" value="1"/>
</dbReference>
<dbReference type="InterPro" id="IPR032466">
    <property type="entry name" value="Metal_Hydrolase"/>
</dbReference>
<dbReference type="Gene3D" id="3.20.20.140">
    <property type="entry name" value="Metal-dependent hydrolases"/>
    <property type="match status" value="1"/>
</dbReference>
<dbReference type="GO" id="GO:0016810">
    <property type="term" value="F:hydrolase activity, acting on carbon-nitrogen (but not peptide) bonds"/>
    <property type="evidence" value="ECO:0007669"/>
    <property type="project" value="InterPro"/>
</dbReference>
<dbReference type="InterPro" id="IPR013108">
    <property type="entry name" value="Amidohydro_3"/>
</dbReference>
<organism evidence="2 3">
    <name type="scientific">Limnofasciculus baicalensis BBK-W-15</name>
    <dbReference type="NCBI Taxonomy" id="2699891"/>
    <lineage>
        <taxon>Bacteria</taxon>
        <taxon>Bacillati</taxon>
        <taxon>Cyanobacteriota</taxon>
        <taxon>Cyanophyceae</taxon>
        <taxon>Coleofasciculales</taxon>
        <taxon>Coleofasciculaceae</taxon>
        <taxon>Limnofasciculus</taxon>
        <taxon>Limnofasciculus baicalensis</taxon>
    </lineage>
</organism>
<dbReference type="Proteomes" id="UP001204953">
    <property type="component" value="Unassembled WGS sequence"/>
</dbReference>
<sequence length="558" mass="62442">MSNKETKELNIAPDLILYNGKIITVDEKSTVAEAVAIKAGRFVAVGANDPVLSLASESTKRVNLQGHTVIPGLIDGHFRLLDRATAQKYGANISLSDTVGDILNAVSEATTRIPKGEVITSNSGWFPQMLKEGRDPTKEELDGVAPEHLVILRGEYIYLNSLALKQFNITKDTPQPEYGWIEKDPATGEPTGVLMGDAAKLVGGVHLKFSDEQKSNALLWALQECTKAGITSIREGGISIPDLRFYHQLYRRGELPIRVSAQLSLNMALPIAEILSNFEQFYLNNPIGDRNFQIDRASYIFADDEYNRSNLSTPIYNQRVPQDRVRRFHSTRDGSSEKIEQIVTGMAKLGISGGILAGGDKAIDQVLDILDRANDLYPLSDLRWVISQLFYPKERHLEKMKKLGVVITPMWHHYYYYPALEVYHSKPVAQTMDPFKMLIESGVPVGLGSDVSSIPLNYFAAIYFLHTRNTWKWGPVNPDQGISREQALRLLTINNAYVTFEEKEKGSIEWGKLADLLILSDDIMTVPVEKIPQIKPLVTMINGQVVYQDKDKTNFCFI</sequence>
<dbReference type="AlphaFoldDB" id="A0AAE3KMG0"/>
<feature type="domain" description="Amidohydrolase 3" evidence="1">
    <location>
        <begin position="62"/>
        <end position="547"/>
    </location>
</feature>
<dbReference type="EMBL" id="JAMZMM010000117">
    <property type="protein sequence ID" value="MCP2729450.1"/>
    <property type="molecule type" value="Genomic_DNA"/>
</dbReference>
<evidence type="ECO:0000313" key="3">
    <source>
        <dbReference type="Proteomes" id="UP001204953"/>
    </source>
</evidence>
<keyword evidence="3" id="KW-1185">Reference proteome</keyword>
<dbReference type="InterPro" id="IPR011059">
    <property type="entry name" value="Metal-dep_hydrolase_composite"/>
</dbReference>
<dbReference type="Gene3D" id="2.30.40.10">
    <property type="entry name" value="Urease, subunit C, domain 1"/>
    <property type="match status" value="1"/>
</dbReference>
<evidence type="ECO:0000313" key="2">
    <source>
        <dbReference type="EMBL" id="MCP2729450.1"/>
    </source>
</evidence>
<name>A0AAE3KMG0_9CYAN</name>
<dbReference type="SUPFAM" id="SSF51556">
    <property type="entry name" value="Metallo-dependent hydrolases"/>
    <property type="match status" value="1"/>
</dbReference>
<proteinExistence type="predicted"/>
<protein>
    <submittedName>
        <fullName evidence="2">Amidohydrolase</fullName>
    </submittedName>
</protein>
<reference evidence="2" key="1">
    <citation type="submission" date="2022-06" db="EMBL/GenBank/DDBJ databases">
        <title>New cyanobacteria of genus Symplocastrum in benthos of Lake Baikal.</title>
        <authorList>
            <person name="Sorokovikova E."/>
            <person name="Tikhonova I."/>
            <person name="Krasnopeev A."/>
            <person name="Evseev P."/>
            <person name="Gladkikh A."/>
            <person name="Belykh O."/>
        </authorList>
    </citation>
    <scope>NUCLEOTIDE SEQUENCE</scope>
    <source>
        <strain evidence="2">BBK-W-15</strain>
    </source>
</reference>
<dbReference type="RefSeq" id="WP_254012236.1">
    <property type="nucleotide sequence ID" value="NZ_JAMZMM010000117.1"/>
</dbReference>
<dbReference type="Gene3D" id="3.10.310.70">
    <property type="match status" value="1"/>
</dbReference>
<dbReference type="Pfam" id="PF07969">
    <property type="entry name" value="Amidohydro_3"/>
    <property type="match status" value="1"/>
</dbReference>
<dbReference type="PANTHER" id="PTHR22642">
    <property type="entry name" value="IMIDAZOLONEPROPIONASE"/>
    <property type="match status" value="1"/>
</dbReference>